<dbReference type="OrthoDB" id="9804559at2"/>
<dbReference type="PANTHER" id="PTHR30435:SF18">
    <property type="entry name" value="FLAGELLAR BASAL-BODY ROD PROTEIN FLGF"/>
    <property type="match status" value="1"/>
</dbReference>
<evidence type="ECO:0000259" key="8">
    <source>
        <dbReference type="Pfam" id="PF06429"/>
    </source>
</evidence>
<sequence length="246" mass="25671">MDRLIYTALSGMRASMDQQRVTASNMANAQTIGFRAEELDRRPVTLRGEALEVRAMQKGEVRGADMRAGEVVQTGNPLDVALNGDALLAVQAPDGSEAYTRRGDLTVDAAGMLTNGEGFLVLGADGPISLPPNAQPQLAADGSITVRDPAQPAAPPQDAGRIKLASATGSQVLKGLDGLFRVVGGGMLPADEQATLVTAALEQSNVNSSEVLVEMIDAQRLFAMRTKLIATAGELDESGASLMRLG</sequence>
<dbReference type="GO" id="GO:0071978">
    <property type="term" value="P:bacterial-type flagellum-dependent swarming motility"/>
    <property type="evidence" value="ECO:0007669"/>
    <property type="project" value="TreeGrafter"/>
</dbReference>
<accession>A0A0B2BZZ1</accession>
<keyword evidence="10" id="KW-0966">Cell projection</keyword>
<dbReference type="GO" id="GO:0030694">
    <property type="term" value="C:bacterial-type flagellum basal body, rod"/>
    <property type="evidence" value="ECO:0007669"/>
    <property type="project" value="UniProtKB-UniRule"/>
</dbReference>
<evidence type="ECO:0000256" key="1">
    <source>
        <dbReference type="ARBA" id="ARBA00004117"/>
    </source>
</evidence>
<dbReference type="NCBIfam" id="NF009280">
    <property type="entry name" value="PRK12640.1"/>
    <property type="match status" value="1"/>
</dbReference>
<evidence type="ECO:0000259" key="9">
    <source>
        <dbReference type="Pfam" id="PF22692"/>
    </source>
</evidence>
<proteinExistence type="inferred from homology"/>
<dbReference type="NCBIfam" id="TIGR03506">
    <property type="entry name" value="FlgEFG_subfam"/>
    <property type="match status" value="1"/>
</dbReference>
<comment type="subcellular location">
    <subcellularLocation>
        <location evidence="1 6">Bacterial flagellum basal body</location>
    </subcellularLocation>
</comment>
<evidence type="ECO:0000256" key="5">
    <source>
        <dbReference type="ARBA" id="ARBA00040228"/>
    </source>
</evidence>
<evidence type="ECO:0000256" key="6">
    <source>
        <dbReference type="RuleBase" id="RU362116"/>
    </source>
</evidence>
<dbReference type="RefSeq" id="WP_039094100.1">
    <property type="nucleotide sequence ID" value="NZ_JTDN01000001.1"/>
</dbReference>
<feature type="domain" description="Flagellar hook protein FlgE/F/G-like D1" evidence="9">
    <location>
        <begin position="81"/>
        <end position="146"/>
    </location>
</feature>
<comment type="similarity">
    <text evidence="2 6">Belongs to the flagella basal body rod proteins family.</text>
</comment>
<dbReference type="InterPro" id="IPR037925">
    <property type="entry name" value="FlgE/F/G-like"/>
</dbReference>
<dbReference type="Pfam" id="PF00460">
    <property type="entry name" value="Flg_bb_rod"/>
    <property type="match status" value="1"/>
</dbReference>
<dbReference type="SUPFAM" id="SSF117143">
    <property type="entry name" value="Flagellar hook protein flgE"/>
    <property type="match status" value="1"/>
</dbReference>
<evidence type="ECO:0000313" key="11">
    <source>
        <dbReference type="Proteomes" id="UP000030988"/>
    </source>
</evidence>
<dbReference type="Proteomes" id="UP000030988">
    <property type="component" value="Unassembled WGS sequence"/>
</dbReference>
<dbReference type="InterPro" id="IPR020013">
    <property type="entry name" value="Flagellar_FlgE/F/G"/>
</dbReference>
<name>A0A0B2BZZ1_9SPHN</name>
<dbReference type="STRING" id="1572751.PK98_02750"/>
<dbReference type="InterPro" id="IPR001444">
    <property type="entry name" value="Flag_bb_rod_N"/>
</dbReference>
<dbReference type="Pfam" id="PF06429">
    <property type="entry name" value="Flg_bbr_C"/>
    <property type="match status" value="1"/>
</dbReference>
<dbReference type="InterPro" id="IPR010930">
    <property type="entry name" value="Flg_bb/hook_C_dom"/>
</dbReference>
<dbReference type="EMBL" id="JTDN01000001">
    <property type="protein sequence ID" value="KHL25597.1"/>
    <property type="molecule type" value="Genomic_DNA"/>
</dbReference>
<reference evidence="10 11" key="1">
    <citation type="submission" date="2014-11" db="EMBL/GenBank/DDBJ databases">
        <title>Draft genome sequence of Kirrobacter mercurialis.</title>
        <authorList>
            <person name="Coil D.A."/>
            <person name="Eisen J.A."/>
        </authorList>
    </citation>
    <scope>NUCLEOTIDE SEQUENCE [LARGE SCALE GENOMIC DNA]</scope>
    <source>
        <strain evidence="10 11">Coronado</strain>
    </source>
</reference>
<evidence type="ECO:0000313" key="10">
    <source>
        <dbReference type="EMBL" id="KHL25597.1"/>
    </source>
</evidence>
<keyword evidence="10" id="KW-0282">Flagellum</keyword>
<feature type="domain" description="Flagellar basal-body/hook protein C-terminal" evidence="8">
    <location>
        <begin position="200"/>
        <end position="242"/>
    </location>
</feature>
<evidence type="ECO:0000259" key="7">
    <source>
        <dbReference type="Pfam" id="PF00460"/>
    </source>
</evidence>
<protein>
    <recommendedName>
        <fullName evidence="5 6">Flagellar basal-body rod protein FlgF</fullName>
    </recommendedName>
</protein>
<keyword evidence="10" id="KW-0969">Cilium</keyword>
<dbReference type="InterPro" id="IPR053967">
    <property type="entry name" value="LlgE_F_G-like_D1"/>
</dbReference>
<dbReference type="Pfam" id="PF22692">
    <property type="entry name" value="LlgE_F_G_D1"/>
    <property type="match status" value="1"/>
</dbReference>
<keyword evidence="3 6" id="KW-0975">Bacterial flagellum</keyword>
<comment type="caution">
    <text evidence="10">The sequence shown here is derived from an EMBL/GenBank/DDBJ whole genome shotgun (WGS) entry which is preliminary data.</text>
</comment>
<feature type="domain" description="Flagellar basal body rod protein N-terminal" evidence="7">
    <location>
        <begin position="5"/>
        <end position="35"/>
    </location>
</feature>
<comment type="subunit">
    <text evidence="4 6">The basal body constitutes a major portion of the flagellar organelle and consists of five rings (E,L,P,S, and M) mounted on a central rod. The rod consists of about 26 subunits of FlgG in the distal portion, and FlgB, FlgC and FlgF are thought to build up the proximal portion of the rod with about 6 subunits each.</text>
</comment>
<dbReference type="AlphaFoldDB" id="A0A0B2BZZ1"/>
<gene>
    <name evidence="10" type="ORF">PK98_02750</name>
</gene>
<evidence type="ECO:0000256" key="4">
    <source>
        <dbReference type="ARBA" id="ARBA00038560"/>
    </source>
</evidence>
<evidence type="ECO:0000256" key="3">
    <source>
        <dbReference type="ARBA" id="ARBA00023143"/>
    </source>
</evidence>
<evidence type="ECO:0000256" key="2">
    <source>
        <dbReference type="ARBA" id="ARBA00009677"/>
    </source>
</evidence>
<organism evidence="10 11">
    <name type="scientific">Croceibacterium mercuriale</name>
    <dbReference type="NCBI Taxonomy" id="1572751"/>
    <lineage>
        <taxon>Bacteria</taxon>
        <taxon>Pseudomonadati</taxon>
        <taxon>Pseudomonadota</taxon>
        <taxon>Alphaproteobacteria</taxon>
        <taxon>Sphingomonadales</taxon>
        <taxon>Erythrobacteraceae</taxon>
        <taxon>Croceibacterium</taxon>
    </lineage>
</organism>
<keyword evidence="11" id="KW-1185">Reference proteome</keyword>
<dbReference type="PANTHER" id="PTHR30435">
    <property type="entry name" value="FLAGELLAR PROTEIN"/>
    <property type="match status" value="1"/>
</dbReference>